<gene>
    <name evidence="2" type="ORF">M501DRAFT_932770</name>
</gene>
<dbReference type="OrthoDB" id="5544375at2759"/>
<dbReference type="EMBL" id="MU006094">
    <property type="protein sequence ID" value="KAF2839841.1"/>
    <property type="molecule type" value="Genomic_DNA"/>
</dbReference>
<feature type="compositionally biased region" description="Basic and acidic residues" evidence="1">
    <location>
        <begin position="8"/>
        <end position="18"/>
    </location>
</feature>
<feature type="region of interest" description="Disordered" evidence="1">
    <location>
        <begin position="1"/>
        <end position="21"/>
    </location>
</feature>
<evidence type="ECO:0000256" key="1">
    <source>
        <dbReference type="SAM" id="MobiDB-lite"/>
    </source>
</evidence>
<evidence type="ECO:0000313" key="2">
    <source>
        <dbReference type="EMBL" id="KAF2839841.1"/>
    </source>
</evidence>
<sequence>MGVGGSKPESERSQHVFEADTPIRFSQQLVDSLQGSPQSDSTRAKTLELQIQERVTAELERLRAEEDKRLVELYDKVSEESETSSEPSLVEKIGDKFNTSSALSEKEKQRNMSRDTVSKEITELKKKLDARKKLEQADTAVQKAKDDVVTCLRMNDRRPLDCWKEVEKFRSEVRILERDFVQKTLQ</sequence>
<keyword evidence="3" id="KW-1185">Reference proteome</keyword>
<evidence type="ECO:0000313" key="3">
    <source>
        <dbReference type="Proteomes" id="UP000799429"/>
    </source>
</evidence>
<reference evidence="2" key="1">
    <citation type="journal article" date="2020" name="Stud. Mycol.">
        <title>101 Dothideomycetes genomes: a test case for predicting lifestyles and emergence of pathogens.</title>
        <authorList>
            <person name="Haridas S."/>
            <person name="Albert R."/>
            <person name="Binder M."/>
            <person name="Bloem J."/>
            <person name="Labutti K."/>
            <person name="Salamov A."/>
            <person name="Andreopoulos B."/>
            <person name="Baker S."/>
            <person name="Barry K."/>
            <person name="Bills G."/>
            <person name="Bluhm B."/>
            <person name="Cannon C."/>
            <person name="Castanera R."/>
            <person name="Culley D."/>
            <person name="Daum C."/>
            <person name="Ezra D."/>
            <person name="Gonzalez J."/>
            <person name="Henrissat B."/>
            <person name="Kuo A."/>
            <person name="Liang C."/>
            <person name="Lipzen A."/>
            <person name="Lutzoni F."/>
            <person name="Magnuson J."/>
            <person name="Mondo S."/>
            <person name="Nolan M."/>
            <person name="Ohm R."/>
            <person name="Pangilinan J."/>
            <person name="Park H.-J."/>
            <person name="Ramirez L."/>
            <person name="Alfaro M."/>
            <person name="Sun H."/>
            <person name="Tritt A."/>
            <person name="Yoshinaga Y."/>
            <person name="Zwiers L.-H."/>
            <person name="Turgeon B."/>
            <person name="Goodwin S."/>
            <person name="Spatafora J."/>
            <person name="Crous P."/>
            <person name="Grigoriev I."/>
        </authorList>
    </citation>
    <scope>NUCLEOTIDE SEQUENCE</scope>
    <source>
        <strain evidence="2">CBS 101060</strain>
    </source>
</reference>
<feature type="region of interest" description="Disordered" evidence="1">
    <location>
        <begin position="75"/>
        <end position="118"/>
    </location>
</feature>
<dbReference type="Proteomes" id="UP000799429">
    <property type="component" value="Unassembled WGS sequence"/>
</dbReference>
<proteinExistence type="predicted"/>
<name>A0A9P4SBY7_9PEZI</name>
<organism evidence="2 3">
    <name type="scientific">Patellaria atrata CBS 101060</name>
    <dbReference type="NCBI Taxonomy" id="1346257"/>
    <lineage>
        <taxon>Eukaryota</taxon>
        <taxon>Fungi</taxon>
        <taxon>Dikarya</taxon>
        <taxon>Ascomycota</taxon>
        <taxon>Pezizomycotina</taxon>
        <taxon>Dothideomycetes</taxon>
        <taxon>Dothideomycetes incertae sedis</taxon>
        <taxon>Patellariales</taxon>
        <taxon>Patellariaceae</taxon>
        <taxon>Patellaria</taxon>
    </lineage>
</organism>
<dbReference type="AlphaFoldDB" id="A0A9P4SBY7"/>
<feature type="compositionally biased region" description="Basic and acidic residues" evidence="1">
    <location>
        <begin position="104"/>
        <end position="118"/>
    </location>
</feature>
<dbReference type="Pfam" id="PF07956">
    <property type="entry name" value="DUF1690"/>
    <property type="match status" value="1"/>
</dbReference>
<accession>A0A9P4SBY7</accession>
<dbReference type="InterPro" id="IPR012471">
    <property type="entry name" value="DUF1690"/>
</dbReference>
<comment type="caution">
    <text evidence="2">The sequence shown here is derived from an EMBL/GenBank/DDBJ whole genome shotgun (WGS) entry which is preliminary data.</text>
</comment>
<protein>
    <submittedName>
        <fullName evidence="2">DUF1690-domain-containing protein</fullName>
    </submittedName>
</protein>